<keyword evidence="4" id="KW-1185">Reference proteome</keyword>
<dbReference type="GO" id="GO:0019005">
    <property type="term" value="C:SCF ubiquitin ligase complex"/>
    <property type="evidence" value="ECO:0007669"/>
    <property type="project" value="TreeGrafter"/>
</dbReference>
<dbReference type="InParanoid" id="A0A409YQ79"/>
<dbReference type="PANTHER" id="PTHR13318:SF95">
    <property type="entry name" value="F-BOX PROTEIN YLR352W"/>
    <property type="match status" value="1"/>
</dbReference>
<name>A0A409YQ79_9AGAR</name>
<dbReference type="PANTHER" id="PTHR13318">
    <property type="entry name" value="PARTNER OF PAIRED, ISOFORM B-RELATED"/>
    <property type="match status" value="1"/>
</dbReference>
<dbReference type="STRING" id="231916.A0A409YQ79"/>
<sequence length="650" mass="70720">MSRNNVRGPTSALTEFLRASGITPTTIARRVATQDRDQQQAAAGPSRAGSATASPGPSTSANARNGNGRSARARRRSSLRNSTTGYASDELDEPEGQAAQPDNDNAEGEGEPMEVDGEAEAEGAEEEEQEAPKPAAKKRKLSKAAEAKLKSKEKKKRGIKDDDDDYDDEEEDAYTALSKSMWTNGAAKPPVGSFENCAVCGKQFTVTKYTMASSNGQGFMCHQCAKQSGNDPFKKPAAPKKRKAPAEREKRNVTNFEERRFPTLVSLCIQLITKHIDDIDALGDIGAMNVEAIGKALSKNRSLTPENAHLFYSPTNLTLTFYDATNLASPALETLAYHNANLTSLRLDYCGHLDDASFKVFCTSLLSLQRIELLGPFLVRAPLWQQFFKSHPKLTGFLITQSPRFDLDCVKSLVKHCPGVVELRLSQIGLMSDGFLGEIARLKRGLRYLDVSEPGKSCSEGMVIRLLKAVGAGLEHLNVSKHDELTDEFLKKGLAAHTKALQSLVLSHLPELTDEGLAAFFNGWKNTPLYTLDASRNEVMGGAALESILNHSGAKLEQLNINGWKDVSEEALKKVGAVAAQLKKIDVGFCRAVDDFVVQEWLEGKMKRGQRVGGCSMLEEVKVFGCNRITASCPKKKGASILGVESHSAR</sequence>
<dbReference type="Gene3D" id="3.80.10.10">
    <property type="entry name" value="Ribonuclease Inhibitor"/>
    <property type="match status" value="2"/>
</dbReference>
<accession>A0A409YQ79</accession>
<feature type="compositionally biased region" description="Low complexity" evidence="1">
    <location>
        <begin position="39"/>
        <end position="70"/>
    </location>
</feature>
<feature type="region of interest" description="Disordered" evidence="1">
    <location>
        <begin position="228"/>
        <end position="252"/>
    </location>
</feature>
<dbReference type="OrthoDB" id="421226at2759"/>
<dbReference type="EMBL" id="NHYE01000514">
    <property type="protein sequence ID" value="PPR05164.1"/>
    <property type="molecule type" value="Genomic_DNA"/>
</dbReference>
<feature type="domain" description="DNA repair protein rhp7 treble clef" evidence="2">
    <location>
        <begin position="191"/>
        <end position="229"/>
    </location>
</feature>
<evidence type="ECO:0000256" key="1">
    <source>
        <dbReference type="SAM" id="MobiDB-lite"/>
    </source>
</evidence>
<evidence type="ECO:0000259" key="2">
    <source>
        <dbReference type="Pfam" id="PF23550"/>
    </source>
</evidence>
<feature type="compositionally biased region" description="Acidic residues" evidence="1">
    <location>
        <begin position="104"/>
        <end position="129"/>
    </location>
</feature>
<dbReference type="InterPro" id="IPR032675">
    <property type="entry name" value="LRR_dom_sf"/>
</dbReference>
<evidence type="ECO:0000313" key="3">
    <source>
        <dbReference type="EMBL" id="PPR05164.1"/>
    </source>
</evidence>
<dbReference type="GO" id="GO:0031146">
    <property type="term" value="P:SCF-dependent proteasomal ubiquitin-dependent protein catabolic process"/>
    <property type="evidence" value="ECO:0007669"/>
    <property type="project" value="TreeGrafter"/>
</dbReference>
<dbReference type="InterPro" id="IPR056451">
    <property type="entry name" value="Znf_Tbcl_Rhp7"/>
</dbReference>
<dbReference type="AlphaFoldDB" id="A0A409YQ79"/>
<feature type="region of interest" description="Disordered" evidence="1">
    <location>
        <begin position="17"/>
        <end position="168"/>
    </location>
</feature>
<gene>
    <name evidence="3" type="ORF">CVT26_012250</name>
</gene>
<evidence type="ECO:0000313" key="4">
    <source>
        <dbReference type="Proteomes" id="UP000284706"/>
    </source>
</evidence>
<proteinExistence type="predicted"/>
<reference evidence="3 4" key="1">
    <citation type="journal article" date="2018" name="Evol. Lett.">
        <title>Horizontal gene cluster transfer increased hallucinogenic mushroom diversity.</title>
        <authorList>
            <person name="Reynolds H.T."/>
            <person name="Vijayakumar V."/>
            <person name="Gluck-Thaler E."/>
            <person name="Korotkin H.B."/>
            <person name="Matheny P.B."/>
            <person name="Slot J.C."/>
        </authorList>
    </citation>
    <scope>NUCLEOTIDE SEQUENCE [LARGE SCALE GENOMIC DNA]</scope>
    <source>
        <strain evidence="3 4">SRW20</strain>
    </source>
</reference>
<comment type="caution">
    <text evidence="3">The sequence shown here is derived from an EMBL/GenBank/DDBJ whole genome shotgun (WGS) entry which is preliminary data.</text>
</comment>
<dbReference type="SUPFAM" id="SSF52047">
    <property type="entry name" value="RNI-like"/>
    <property type="match status" value="1"/>
</dbReference>
<dbReference type="Proteomes" id="UP000284706">
    <property type="component" value="Unassembled WGS sequence"/>
</dbReference>
<organism evidence="3 4">
    <name type="scientific">Gymnopilus dilepis</name>
    <dbReference type="NCBI Taxonomy" id="231916"/>
    <lineage>
        <taxon>Eukaryota</taxon>
        <taxon>Fungi</taxon>
        <taxon>Dikarya</taxon>
        <taxon>Basidiomycota</taxon>
        <taxon>Agaricomycotina</taxon>
        <taxon>Agaricomycetes</taxon>
        <taxon>Agaricomycetidae</taxon>
        <taxon>Agaricales</taxon>
        <taxon>Agaricineae</taxon>
        <taxon>Hymenogastraceae</taxon>
        <taxon>Gymnopilus</taxon>
    </lineage>
</organism>
<dbReference type="FunCoup" id="A0A409YQ79">
    <property type="interactions" value="167"/>
</dbReference>
<dbReference type="Pfam" id="PF23550">
    <property type="entry name" value="zf_Tbcl_Rhp7"/>
    <property type="match status" value="1"/>
</dbReference>
<protein>
    <recommendedName>
        <fullName evidence="2">DNA repair protein rhp7 treble clef domain-containing protein</fullName>
    </recommendedName>
</protein>